<keyword evidence="1" id="KW-0472">Membrane</keyword>
<keyword evidence="1" id="KW-0812">Transmembrane</keyword>
<dbReference type="OrthoDB" id="1750646at2"/>
<organism evidence="2 3">
    <name type="scientific">Terrisporobacter othiniensis</name>
    <dbReference type="NCBI Taxonomy" id="1577792"/>
    <lineage>
        <taxon>Bacteria</taxon>
        <taxon>Bacillati</taxon>
        <taxon>Bacillota</taxon>
        <taxon>Clostridia</taxon>
        <taxon>Peptostreptococcales</taxon>
        <taxon>Peptostreptococcaceae</taxon>
        <taxon>Terrisporobacter</taxon>
    </lineage>
</organism>
<name>A0A0B3VUC7_9FIRM</name>
<dbReference type="AlphaFoldDB" id="A0A0B3VUC7"/>
<dbReference type="EMBL" id="JWHR01000112">
    <property type="protein sequence ID" value="KHS56443.1"/>
    <property type="molecule type" value="Genomic_DNA"/>
</dbReference>
<keyword evidence="3" id="KW-1185">Reference proteome</keyword>
<gene>
    <name evidence="2" type="ORF">QX51_13435</name>
</gene>
<reference evidence="2 3" key="1">
    <citation type="submission" date="2014-12" db="EMBL/GenBank/DDBJ databases">
        <title>Draft genome sequence of Terrisporobacter sp. 08-306576, isolated from the blood culture of a bacteremia patient.</title>
        <authorList>
            <person name="Lund L.C."/>
            <person name="Sydenham T.V."/>
            <person name="Hogh S.V."/>
            <person name="Skov M.N."/>
            <person name="Kemp M."/>
            <person name="Justesen U.S."/>
        </authorList>
    </citation>
    <scope>NUCLEOTIDE SEQUENCE [LARGE SCALE GENOMIC DNA]</scope>
    <source>
        <strain evidence="2 3">08-306576</strain>
    </source>
</reference>
<accession>A0A0B3VUC7</accession>
<sequence length="230" mass="27093">MRWILVFILLYLIPLTVLFKNYKSFKRACIYGSIYVVLSTTMVITNIYLSGIRVLEDTLDYENDLVLETYLDQYDIEPVANNKTMKKSDLQKIDEFRKDIYSIEKAALTPMRECLPYTSNLQKSLANLTQIKNDVLYAKEMCEDVVKIYDNMQVPTLSKDEYTQELDRARINVRKTYELRTIAMENSVNLIDTKNPIYINKITEYLKLSDKEIASFKNKIDRLKEKINEE</sequence>
<dbReference type="STRING" id="1577792.QX51_13435"/>
<evidence type="ECO:0000256" key="1">
    <source>
        <dbReference type="SAM" id="Phobius"/>
    </source>
</evidence>
<protein>
    <submittedName>
        <fullName evidence="2">Uncharacterized protein</fullName>
    </submittedName>
</protein>
<keyword evidence="1" id="KW-1133">Transmembrane helix</keyword>
<dbReference type="RefSeq" id="WP_039680411.1">
    <property type="nucleotide sequence ID" value="NZ_JAWGXO010000009.1"/>
</dbReference>
<evidence type="ECO:0000313" key="2">
    <source>
        <dbReference type="EMBL" id="KHS56443.1"/>
    </source>
</evidence>
<proteinExistence type="predicted"/>
<feature type="transmembrane region" description="Helical" evidence="1">
    <location>
        <begin position="29"/>
        <end position="49"/>
    </location>
</feature>
<dbReference type="Proteomes" id="UP000031189">
    <property type="component" value="Unassembled WGS sequence"/>
</dbReference>
<comment type="caution">
    <text evidence="2">The sequence shown here is derived from an EMBL/GenBank/DDBJ whole genome shotgun (WGS) entry which is preliminary data.</text>
</comment>
<evidence type="ECO:0000313" key="3">
    <source>
        <dbReference type="Proteomes" id="UP000031189"/>
    </source>
</evidence>